<accession>A0A0A9B3K6</accession>
<dbReference type="EMBL" id="GBRH01243983">
    <property type="protein sequence ID" value="JAD53912.1"/>
    <property type="molecule type" value="Transcribed_RNA"/>
</dbReference>
<dbReference type="AlphaFoldDB" id="A0A0A9B3K6"/>
<evidence type="ECO:0000313" key="1">
    <source>
        <dbReference type="EMBL" id="JAD53912.1"/>
    </source>
</evidence>
<organism evidence="1">
    <name type="scientific">Arundo donax</name>
    <name type="common">Giant reed</name>
    <name type="synonym">Donax arundinaceus</name>
    <dbReference type="NCBI Taxonomy" id="35708"/>
    <lineage>
        <taxon>Eukaryota</taxon>
        <taxon>Viridiplantae</taxon>
        <taxon>Streptophyta</taxon>
        <taxon>Embryophyta</taxon>
        <taxon>Tracheophyta</taxon>
        <taxon>Spermatophyta</taxon>
        <taxon>Magnoliopsida</taxon>
        <taxon>Liliopsida</taxon>
        <taxon>Poales</taxon>
        <taxon>Poaceae</taxon>
        <taxon>PACMAD clade</taxon>
        <taxon>Arundinoideae</taxon>
        <taxon>Arundineae</taxon>
        <taxon>Arundo</taxon>
    </lineage>
</organism>
<reference evidence="1" key="1">
    <citation type="submission" date="2014-09" db="EMBL/GenBank/DDBJ databases">
        <authorList>
            <person name="Magalhaes I.L.F."/>
            <person name="Oliveira U."/>
            <person name="Santos F.R."/>
            <person name="Vidigal T.H.D.A."/>
            <person name="Brescovit A.D."/>
            <person name="Santos A.J."/>
        </authorList>
    </citation>
    <scope>NUCLEOTIDE SEQUENCE</scope>
    <source>
        <tissue evidence="1">Shoot tissue taken approximately 20 cm above the soil surface</tissue>
    </source>
</reference>
<sequence length="51" mass="5737">MALRYVSPFSLHAIRTSNFFTACNQRWNVVKKFVTSGVQISSLDAIDVGME</sequence>
<protein>
    <submittedName>
        <fullName evidence="1">Uncharacterized protein</fullName>
    </submittedName>
</protein>
<name>A0A0A9B3K6_ARUDO</name>
<reference evidence="1" key="2">
    <citation type="journal article" date="2015" name="Data Brief">
        <title>Shoot transcriptome of the giant reed, Arundo donax.</title>
        <authorList>
            <person name="Barrero R.A."/>
            <person name="Guerrero F.D."/>
            <person name="Moolhuijzen P."/>
            <person name="Goolsby J.A."/>
            <person name="Tidwell J."/>
            <person name="Bellgard S.E."/>
            <person name="Bellgard M.I."/>
        </authorList>
    </citation>
    <scope>NUCLEOTIDE SEQUENCE</scope>
    <source>
        <tissue evidence="1">Shoot tissue taken approximately 20 cm above the soil surface</tissue>
    </source>
</reference>
<proteinExistence type="predicted"/>